<protein>
    <submittedName>
        <fullName evidence="2">Uncharacterized protein</fullName>
    </submittedName>
</protein>
<dbReference type="OrthoDB" id="1733514at2759"/>
<feature type="compositionally biased region" description="Polar residues" evidence="1">
    <location>
        <begin position="432"/>
        <end position="444"/>
    </location>
</feature>
<dbReference type="AlphaFoldDB" id="A0A1R3KP92"/>
<reference evidence="3" key="1">
    <citation type="submission" date="2013-09" db="EMBL/GenBank/DDBJ databases">
        <title>Corchorus olitorius genome sequencing.</title>
        <authorList>
            <person name="Alam M."/>
            <person name="Haque M.S."/>
            <person name="Islam M.S."/>
            <person name="Emdad E.M."/>
            <person name="Islam M.M."/>
            <person name="Ahmed B."/>
            <person name="Halim A."/>
            <person name="Hossen Q.M.M."/>
            <person name="Hossain M.Z."/>
            <person name="Ahmed R."/>
            <person name="Khan M.M."/>
            <person name="Islam R."/>
            <person name="Rashid M.M."/>
            <person name="Khan S.A."/>
            <person name="Rahman M.S."/>
            <person name="Alam M."/>
            <person name="Yahiya A.S."/>
            <person name="Khan M.S."/>
            <person name="Azam M.S."/>
            <person name="Haque T."/>
            <person name="Lashkar M.Z.H."/>
            <person name="Akhand A.I."/>
            <person name="Morshed G."/>
            <person name="Roy S."/>
            <person name="Uddin K.S."/>
            <person name="Rabeya T."/>
            <person name="Hossain A.S."/>
            <person name="Chowdhury A."/>
            <person name="Snigdha A.R."/>
            <person name="Mortoza M.S."/>
            <person name="Matin S.A."/>
            <person name="Hoque S.M.E."/>
            <person name="Islam M.K."/>
            <person name="Roy D.K."/>
            <person name="Haider R."/>
            <person name="Moosa M.M."/>
            <person name="Elias S.M."/>
            <person name="Hasan A.M."/>
            <person name="Jahan S."/>
            <person name="Shafiuddin M."/>
            <person name="Mahmood N."/>
            <person name="Shommy N.S."/>
        </authorList>
    </citation>
    <scope>NUCLEOTIDE SEQUENCE [LARGE SCALE GENOMIC DNA]</scope>
    <source>
        <strain evidence="3">cv. O-4</strain>
    </source>
</reference>
<feature type="region of interest" description="Disordered" evidence="1">
    <location>
        <begin position="409"/>
        <end position="467"/>
    </location>
</feature>
<proteinExistence type="predicted"/>
<dbReference type="InterPro" id="IPR050715">
    <property type="entry name" value="LRR-SigEffector_domain"/>
</dbReference>
<dbReference type="InterPro" id="IPR001611">
    <property type="entry name" value="Leu-rich_rpt"/>
</dbReference>
<evidence type="ECO:0000256" key="1">
    <source>
        <dbReference type="SAM" id="MobiDB-lite"/>
    </source>
</evidence>
<sequence length="498" mass="56591">MNLSRCKKFRKIPNLLGAKRLESIWSRDCLSLVQLPFMTHLISLKSINLSNCPITKFPEVEGLIELQELYLNDTKIQEVPSFIGSLKKLKWLGLSGTNIRELNLKATPTSPIQDVKKLVASASSIPSLQCIRQLDVRKCKSLERVTFADHGDEDHSWDWDEEFLFDECNKLNDASRDNIIAHVMIRIQSRAKQWAKQLAEKSTDVISDNSYAHSVHCRFPGSVISDKFVNWRNLDSGPTRNRDFNVWVTLKSGSVADTDSTRFLCFALCLVLHRKNKRGLSFFINCDYQLNGTHGKYQNSRKNSFSIPKFSSHGEHVHVLFREDMILRDKGYKEASFSFPFHTRRDYISVKNCGVHVLSVDAESFTVTPVSCTNENGQVETCMPSTRDSSLKLLSSIITRQKLNSYYGDGSSSKASSNMHYNNDEISGLPIKSSSRADMQSTGPQKRGREDTMSSAPSGRLEEDHEHVFLRENESFDAENSIRTKRCFCGFSIQVEEL</sequence>
<comment type="caution">
    <text evidence="2">The sequence shown here is derived from an EMBL/GenBank/DDBJ whole genome shotgun (WGS) entry which is preliminary data.</text>
</comment>
<dbReference type="PANTHER" id="PTHR45752:SF195">
    <property type="entry name" value="LEUCINE-RICH REPEAT (LRR) FAMILY PROTEIN-RELATED"/>
    <property type="match status" value="1"/>
</dbReference>
<dbReference type="PANTHER" id="PTHR45752">
    <property type="entry name" value="LEUCINE-RICH REPEAT-CONTAINING"/>
    <property type="match status" value="1"/>
</dbReference>
<gene>
    <name evidence="2" type="ORF">COLO4_05996</name>
</gene>
<name>A0A1R3KP92_9ROSI</name>
<feature type="compositionally biased region" description="Polar residues" evidence="1">
    <location>
        <begin position="409"/>
        <end position="425"/>
    </location>
</feature>
<dbReference type="InterPro" id="IPR032675">
    <property type="entry name" value="LRR_dom_sf"/>
</dbReference>
<dbReference type="Gene3D" id="3.80.10.10">
    <property type="entry name" value="Ribonuclease Inhibitor"/>
    <property type="match status" value="1"/>
</dbReference>
<dbReference type="STRING" id="93759.A0A1R3KP92"/>
<organism evidence="2 3">
    <name type="scientific">Corchorus olitorius</name>
    <dbReference type="NCBI Taxonomy" id="93759"/>
    <lineage>
        <taxon>Eukaryota</taxon>
        <taxon>Viridiplantae</taxon>
        <taxon>Streptophyta</taxon>
        <taxon>Embryophyta</taxon>
        <taxon>Tracheophyta</taxon>
        <taxon>Spermatophyta</taxon>
        <taxon>Magnoliopsida</taxon>
        <taxon>eudicotyledons</taxon>
        <taxon>Gunneridae</taxon>
        <taxon>Pentapetalae</taxon>
        <taxon>rosids</taxon>
        <taxon>malvids</taxon>
        <taxon>Malvales</taxon>
        <taxon>Malvaceae</taxon>
        <taxon>Grewioideae</taxon>
        <taxon>Apeibeae</taxon>
        <taxon>Corchorus</taxon>
    </lineage>
</organism>
<dbReference type="PROSITE" id="PS51450">
    <property type="entry name" value="LRR"/>
    <property type="match status" value="1"/>
</dbReference>
<dbReference type="Pfam" id="PF00560">
    <property type="entry name" value="LRR_1"/>
    <property type="match status" value="1"/>
</dbReference>
<dbReference type="Proteomes" id="UP000187203">
    <property type="component" value="Unassembled WGS sequence"/>
</dbReference>
<dbReference type="EMBL" id="AWUE01012547">
    <property type="protein sequence ID" value="OMP08915.1"/>
    <property type="molecule type" value="Genomic_DNA"/>
</dbReference>
<evidence type="ECO:0000313" key="2">
    <source>
        <dbReference type="EMBL" id="OMP08915.1"/>
    </source>
</evidence>
<dbReference type="SUPFAM" id="SSF52058">
    <property type="entry name" value="L domain-like"/>
    <property type="match status" value="1"/>
</dbReference>
<keyword evidence="3" id="KW-1185">Reference proteome</keyword>
<accession>A0A1R3KP92</accession>
<evidence type="ECO:0000313" key="3">
    <source>
        <dbReference type="Proteomes" id="UP000187203"/>
    </source>
</evidence>